<dbReference type="PROSITE" id="PS50160">
    <property type="entry name" value="DNA_LIGASE_A3"/>
    <property type="match status" value="1"/>
</dbReference>
<keyword evidence="13" id="KW-0239">DNA-directed DNA polymerase</keyword>
<dbReference type="NCBIfam" id="TIGR02776">
    <property type="entry name" value="NHEJ_ligase_prk"/>
    <property type="match status" value="1"/>
</dbReference>
<dbReference type="EMBL" id="JABTXI010000002">
    <property type="protein sequence ID" value="MBY3589642.1"/>
    <property type="molecule type" value="Genomic_DNA"/>
</dbReference>
<keyword evidence="11" id="KW-0269">Exonuclease</keyword>
<keyword evidence="9" id="KW-0227">DNA damage</keyword>
<keyword evidence="16" id="KW-0234">DNA repair</keyword>
<feature type="domain" description="ATP-dependent DNA ligase family profile" evidence="22">
    <location>
        <begin position="325"/>
        <end position="450"/>
    </location>
</feature>
<evidence type="ECO:0000256" key="14">
    <source>
        <dbReference type="ARBA" id="ARBA00023125"/>
    </source>
</evidence>
<dbReference type="Pfam" id="PF01068">
    <property type="entry name" value="DNA_ligase_A_M"/>
    <property type="match status" value="1"/>
</dbReference>
<dbReference type="InterPro" id="IPR014144">
    <property type="entry name" value="LigD_PE_domain"/>
</dbReference>
<evidence type="ECO:0000256" key="8">
    <source>
        <dbReference type="ARBA" id="ARBA00022741"/>
    </source>
</evidence>
<dbReference type="InterPro" id="IPR052171">
    <property type="entry name" value="NHEJ_LigD"/>
</dbReference>
<feature type="region of interest" description="Disordered" evidence="21">
    <location>
        <begin position="11"/>
        <end position="30"/>
    </location>
</feature>
<dbReference type="Proteomes" id="UP000720124">
    <property type="component" value="Unassembled WGS sequence"/>
</dbReference>
<evidence type="ECO:0000256" key="18">
    <source>
        <dbReference type="ARBA" id="ARBA00023268"/>
    </source>
</evidence>
<dbReference type="CDD" id="cd07906">
    <property type="entry name" value="Adenylation_DNA_ligase_LigD_LigC"/>
    <property type="match status" value="1"/>
</dbReference>
<keyword evidence="10" id="KW-0378">Hydrolase</keyword>
<gene>
    <name evidence="23" type="primary">ligD</name>
    <name evidence="23" type="ORF">HJA87_07050</name>
</gene>
<proteinExistence type="predicted"/>
<dbReference type="InterPro" id="IPR014146">
    <property type="entry name" value="LigD_ligase_dom"/>
</dbReference>
<evidence type="ECO:0000256" key="15">
    <source>
        <dbReference type="ARBA" id="ARBA00023172"/>
    </source>
</evidence>
<evidence type="ECO:0000256" key="19">
    <source>
        <dbReference type="ARBA" id="ARBA00029943"/>
    </source>
</evidence>
<dbReference type="SUPFAM" id="SSF56091">
    <property type="entry name" value="DNA ligase/mRNA capping enzyme, catalytic domain"/>
    <property type="match status" value="1"/>
</dbReference>
<evidence type="ECO:0000256" key="20">
    <source>
        <dbReference type="ARBA" id="ARBA00034003"/>
    </source>
</evidence>
<dbReference type="NCBIfam" id="TIGR02778">
    <property type="entry name" value="ligD_pol"/>
    <property type="match status" value="1"/>
</dbReference>
<dbReference type="Gene3D" id="3.90.920.10">
    <property type="entry name" value="DNA primase, PRIM domain"/>
    <property type="match status" value="1"/>
</dbReference>
<keyword evidence="14" id="KW-0238">DNA-binding</keyword>
<keyword evidence="7" id="KW-0479">Metal-binding</keyword>
<dbReference type="InterPro" id="IPR014145">
    <property type="entry name" value="LigD_pol_dom"/>
</dbReference>
<evidence type="ECO:0000256" key="6">
    <source>
        <dbReference type="ARBA" id="ARBA00022722"/>
    </source>
</evidence>
<evidence type="ECO:0000256" key="16">
    <source>
        <dbReference type="ARBA" id="ARBA00023204"/>
    </source>
</evidence>
<keyword evidence="15" id="KW-0233">DNA recombination</keyword>
<evidence type="ECO:0000256" key="2">
    <source>
        <dbReference type="ARBA" id="ARBA00012727"/>
    </source>
</evidence>
<keyword evidence="5" id="KW-0548">Nucleotidyltransferase</keyword>
<keyword evidence="6" id="KW-0540">Nuclease</keyword>
<comment type="cofactor">
    <cofactor evidence="1">
        <name>Mn(2+)</name>
        <dbReference type="ChEBI" id="CHEBI:29035"/>
    </cofactor>
</comment>
<keyword evidence="17" id="KW-0464">Manganese</keyword>
<dbReference type="Pfam" id="PF04679">
    <property type="entry name" value="DNA_ligase_A_C"/>
    <property type="match status" value="1"/>
</dbReference>
<comment type="catalytic activity">
    <reaction evidence="20">
        <text>ATP + (deoxyribonucleotide)n-3'-hydroxyl + 5'-phospho-(deoxyribonucleotide)m = (deoxyribonucleotide)n+m + AMP + diphosphate.</text>
        <dbReference type="EC" id="6.5.1.1"/>
    </reaction>
</comment>
<keyword evidence="18" id="KW-0511">Multifunctional enzyme</keyword>
<dbReference type="InterPro" id="IPR012309">
    <property type="entry name" value="DNA_ligase_ATP-dep_C"/>
</dbReference>
<evidence type="ECO:0000256" key="3">
    <source>
        <dbReference type="ARBA" id="ARBA00022598"/>
    </source>
</evidence>
<evidence type="ECO:0000256" key="17">
    <source>
        <dbReference type="ARBA" id="ARBA00023211"/>
    </source>
</evidence>
<evidence type="ECO:0000256" key="5">
    <source>
        <dbReference type="ARBA" id="ARBA00022695"/>
    </source>
</evidence>
<evidence type="ECO:0000256" key="7">
    <source>
        <dbReference type="ARBA" id="ARBA00022723"/>
    </source>
</evidence>
<dbReference type="NCBIfam" id="NF004628">
    <property type="entry name" value="PRK05972.1"/>
    <property type="match status" value="1"/>
</dbReference>
<dbReference type="CDD" id="cd04862">
    <property type="entry name" value="PaeLigD_Pol_like"/>
    <property type="match status" value="1"/>
</dbReference>
<reference evidence="23 24" key="1">
    <citation type="submission" date="2020-06" db="EMBL/GenBank/DDBJ databases">
        <title>Global-level population genomics: horizontal gene transfer, symbiosis and evolution in Rhizobia.</title>
        <authorList>
            <person name="Gai Y."/>
        </authorList>
    </citation>
    <scope>NUCLEOTIDE SEQUENCE [LARGE SCALE GENOMIC DNA]</scope>
    <source>
        <strain evidence="23 24">PLR6_1b</strain>
    </source>
</reference>
<feature type="compositionally biased region" description="Basic and acidic residues" evidence="21">
    <location>
        <begin position="162"/>
        <end position="181"/>
    </location>
</feature>
<keyword evidence="12" id="KW-0067">ATP-binding</keyword>
<sequence length="836" mass="93823">MALETYQAKRNFKLTPEPRGGKGRSSGNSFVIQKHDATRLHYDFRLEMDGVLKSWAVTKGPSLNPEDRRLAVHVEDHPLSYADFEGIIPKGQYGGGTVIVWDRGNWTPVGDAQQAYREGHLEFELDGEKLKGRWHLVRMHGRPGEKRENWLLIKGDDAEARHDGDILKERPESAKTGRQLEDVSENPDPTWKSKSKDGKPTAARKPKSTTKSPAPQERDWPKGARKGAMPDFIEPALARLKPKPPAGDRWIHEIKFDGYRLQVRIENGEVRMLTRSGLDWTEKFGSDVLEAFAALPVQSAVIDGEIVVERDSGASDFSALQHDLSEGRDDRFVFYAFDLLHLDGYNLVNAALLDRKQLLESLLPGDNDKLRYSGHFNESGGLVLDHACRLSLEGVISKLRDSKYTSGRKGDWIKSKCSHRQEFVIGGYVPSTSMKNAIGSLAMGYYQGGELKHVGRVGTGYTAATAQMLYEKLSRLTQNENSFDDKLTSEERRGLIYVKPQLVGEVEFRAWSADGNLRHAAFRGLREDKPAKDVTRETEKTMAPPLPKSAVTLTHPDRIYWPDDGVTKEGLANYYAQVWRFMAPYVVNRPLALLRLPDGISGRQRFFQKHAWKGMNPHIEEITDPKDKQGEKLLRITDFDGIVALVQSAALEIHPWGTTTNNWERPDMITMDLDPDDEVEWKDVIAAAYQLKERLEAEGLAAFVKTSGGKGLHVVTPLTPKAGWVEVKAFAKWLADSMSADNPDRYLATATKAKRKGRIFIDYLRNGRGNTAVAPYSTRARPGAAVSMPLEWSELTPDVGPAYFTVDNTPTRLDALPRDPWDGFFAAAKPLEKKKR</sequence>
<evidence type="ECO:0000256" key="13">
    <source>
        <dbReference type="ARBA" id="ARBA00022932"/>
    </source>
</evidence>
<evidence type="ECO:0000256" key="1">
    <source>
        <dbReference type="ARBA" id="ARBA00001936"/>
    </source>
</evidence>
<dbReference type="Pfam" id="PF13298">
    <property type="entry name" value="LigD_N"/>
    <property type="match status" value="1"/>
</dbReference>
<evidence type="ECO:0000256" key="12">
    <source>
        <dbReference type="ARBA" id="ARBA00022840"/>
    </source>
</evidence>
<keyword evidence="4" id="KW-0808">Transferase</keyword>
<dbReference type="CDD" id="cd07971">
    <property type="entry name" value="OBF_DNA_ligase_LigD"/>
    <property type="match status" value="1"/>
</dbReference>
<dbReference type="Gene3D" id="3.30.1490.70">
    <property type="match status" value="1"/>
</dbReference>
<dbReference type="Pfam" id="PF21686">
    <property type="entry name" value="LigD_Prim-Pol"/>
    <property type="match status" value="1"/>
</dbReference>
<evidence type="ECO:0000256" key="10">
    <source>
        <dbReference type="ARBA" id="ARBA00022801"/>
    </source>
</evidence>
<dbReference type="NCBIfam" id="TIGR02777">
    <property type="entry name" value="LigD_PE_dom"/>
    <property type="match status" value="1"/>
</dbReference>
<dbReference type="InterPro" id="IPR012340">
    <property type="entry name" value="NA-bd_OB-fold"/>
</dbReference>
<comment type="caution">
    <text evidence="23">The sequence shown here is derived from an EMBL/GenBank/DDBJ whole genome shotgun (WGS) entry which is preliminary data.</text>
</comment>
<evidence type="ECO:0000256" key="4">
    <source>
        <dbReference type="ARBA" id="ARBA00022679"/>
    </source>
</evidence>
<name>A0ABS7LDV4_9HYPH</name>
<feature type="region of interest" description="Disordered" evidence="21">
    <location>
        <begin position="162"/>
        <end position="228"/>
    </location>
</feature>
<dbReference type="RefSeq" id="WP_221093534.1">
    <property type="nucleotide sequence ID" value="NZ_JABDWX010000001.1"/>
</dbReference>
<evidence type="ECO:0000313" key="23">
    <source>
        <dbReference type="EMBL" id="MBY3589642.1"/>
    </source>
</evidence>
<dbReference type="PANTHER" id="PTHR42705:SF2">
    <property type="entry name" value="BIFUNCTIONAL NON-HOMOLOGOUS END JOINING PROTEIN LIGD"/>
    <property type="match status" value="1"/>
</dbReference>
<protein>
    <recommendedName>
        <fullName evidence="2">DNA ligase (ATP)</fullName>
        <ecNumber evidence="2">6.5.1.1</ecNumber>
    </recommendedName>
    <alternativeName>
        <fullName evidence="19">NHEJ DNA polymerase</fullName>
    </alternativeName>
</protein>
<evidence type="ECO:0000256" key="9">
    <source>
        <dbReference type="ARBA" id="ARBA00022763"/>
    </source>
</evidence>
<dbReference type="PANTHER" id="PTHR42705">
    <property type="entry name" value="BIFUNCTIONAL NON-HOMOLOGOUS END JOINING PROTEIN LIGD"/>
    <property type="match status" value="1"/>
</dbReference>
<accession>A0ABS7LDV4</accession>
<dbReference type="SUPFAM" id="SSF50249">
    <property type="entry name" value="Nucleic acid-binding proteins"/>
    <property type="match status" value="1"/>
</dbReference>
<keyword evidence="3 23" id="KW-0436">Ligase</keyword>
<evidence type="ECO:0000256" key="11">
    <source>
        <dbReference type="ARBA" id="ARBA00022839"/>
    </source>
</evidence>
<keyword evidence="8" id="KW-0547">Nucleotide-binding</keyword>
<dbReference type="Gene3D" id="2.40.50.140">
    <property type="entry name" value="Nucleic acid-binding proteins"/>
    <property type="match status" value="1"/>
</dbReference>
<evidence type="ECO:0000256" key="21">
    <source>
        <dbReference type="SAM" id="MobiDB-lite"/>
    </source>
</evidence>
<dbReference type="InterPro" id="IPR014143">
    <property type="entry name" value="NHEJ_ligase_prk"/>
</dbReference>
<dbReference type="Gene3D" id="3.30.470.30">
    <property type="entry name" value="DNA ligase/mRNA capping enzyme"/>
    <property type="match status" value="1"/>
</dbReference>
<dbReference type="EC" id="6.5.1.1" evidence="2"/>
<keyword evidence="24" id="KW-1185">Reference proteome</keyword>
<dbReference type="InterPro" id="IPR012310">
    <property type="entry name" value="DNA_ligase_ATP-dep_cent"/>
</dbReference>
<dbReference type="InterPro" id="IPR033651">
    <property type="entry name" value="PaeLigD_Pol-like"/>
</dbReference>
<organism evidence="23 24">
    <name type="scientific">Rhizobium bangladeshense</name>
    <dbReference type="NCBI Taxonomy" id="1138189"/>
    <lineage>
        <taxon>Bacteria</taxon>
        <taxon>Pseudomonadati</taxon>
        <taxon>Pseudomonadota</taxon>
        <taxon>Alphaproteobacteria</taxon>
        <taxon>Hyphomicrobiales</taxon>
        <taxon>Rhizobiaceae</taxon>
        <taxon>Rhizobium/Agrobacterium group</taxon>
        <taxon>Rhizobium</taxon>
    </lineage>
</organism>
<dbReference type="GO" id="GO:0016874">
    <property type="term" value="F:ligase activity"/>
    <property type="evidence" value="ECO:0007669"/>
    <property type="project" value="UniProtKB-KW"/>
</dbReference>
<evidence type="ECO:0000259" key="22">
    <source>
        <dbReference type="PROSITE" id="PS50160"/>
    </source>
</evidence>
<evidence type="ECO:0000313" key="24">
    <source>
        <dbReference type="Proteomes" id="UP000720124"/>
    </source>
</evidence>
<dbReference type="NCBIfam" id="TIGR02779">
    <property type="entry name" value="NHEJ_ligase_lig"/>
    <property type="match status" value="1"/>
</dbReference>